<gene>
    <name evidence="3" type="ORF">QQF64_011484</name>
</gene>
<proteinExistence type="predicted"/>
<dbReference type="Pfam" id="PF13843">
    <property type="entry name" value="DDE_Tnp_1_7"/>
    <property type="match status" value="1"/>
</dbReference>
<dbReference type="EMBL" id="JAYMGO010000017">
    <property type="protein sequence ID" value="KAL1258240.1"/>
    <property type="molecule type" value="Genomic_DNA"/>
</dbReference>
<evidence type="ECO:0000256" key="1">
    <source>
        <dbReference type="SAM" id="MobiDB-lite"/>
    </source>
</evidence>
<dbReference type="InterPro" id="IPR029526">
    <property type="entry name" value="PGBD"/>
</dbReference>
<sequence length="656" mass="74777">MASEKGNTARRLFEEKNVVEELGNVGENESCNDNESVSEADNIKEEEKEKDSLDSSDDDWEPDSEPSPKKRHIVPSPMTTPQTPRTPTSPAVDFLSPRGKSCSRRGRKRPAACISLDSGMGFWNDISEEDEAPVQPHFLPKRNPGAQLVMDRKYSPLQLFQLFFPYSVVDTIVKNTNSYAKFRTETGTKLPWVPLKVKELYSFIGLVIYMGLLSTKTIVDYWSGKTIYNLPFPKSVMSRSRFQAISWNLHLCNLEEDRMNMQKKGTPDYDRLFKIKPLYTDIITACKTYFHPNKQLAVDERMVASKARIGFKQYMKNKPTKWGYKLFVLADSACGYTWNFFVYEGKSSMSTGKGLNYDSVVRLLDLTLLGSGYHVYMDNFYTSPGLLMDLLDKKTLACGTIRSHTQGFPRTRTNELSERAPKGSIRWLREGKLLFVRWMDTKLVSMCSTIHKAFDGSTVSRRIRNAKSEWEKRQISIPAAAKDYNKYMGGVDLSDSLIGYYNVIHKTTKWYKTFFFHFVDIAVVNSLILHQHLLKAQKKTPLTQKEFRETLLAELAGIVIPPAESETAEASTSCEEESSTSAVEEQLCWPEYYGSNASAGRRCCVLCKISGHKVKTPVFCTKCNVALCFVSSRNCFKEWHTVKPSEEKVEEKNEEQ</sequence>
<protein>
    <recommendedName>
        <fullName evidence="2">PiggyBac transposable element-derived protein domain-containing protein</fullName>
    </recommendedName>
</protein>
<feature type="domain" description="PiggyBac transposable element-derived protein" evidence="2">
    <location>
        <begin position="155"/>
        <end position="526"/>
    </location>
</feature>
<feature type="compositionally biased region" description="Acidic residues" evidence="1">
    <location>
        <begin position="54"/>
        <end position="64"/>
    </location>
</feature>
<keyword evidence="4" id="KW-1185">Reference proteome</keyword>
<evidence type="ECO:0000313" key="4">
    <source>
        <dbReference type="Proteomes" id="UP001558613"/>
    </source>
</evidence>
<reference evidence="3 4" key="1">
    <citation type="submission" date="2023-09" db="EMBL/GenBank/DDBJ databases">
        <authorList>
            <person name="Wang M."/>
        </authorList>
    </citation>
    <scope>NUCLEOTIDE SEQUENCE [LARGE SCALE GENOMIC DNA]</scope>
    <source>
        <strain evidence="3">GT-2023</strain>
        <tissue evidence="3">Liver</tissue>
    </source>
</reference>
<accession>A0ABR3M0A6</accession>
<dbReference type="PANTHER" id="PTHR46599">
    <property type="entry name" value="PIGGYBAC TRANSPOSABLE ELEMENT-DERIVED PROTEIN 4"/>
    <property type="match status" value="1"/>
</dbReference>
<name>A0ABR3M0A6_9TELE</name>
<feature type="region of interest" description="Disordered" evidence="1">
    <location>
        <begin position="21"/>
        <end position="107"/>
    </location>
</feature>
<comment type="caution">
    <text evidence="3">The sequence shown here is derived from an EMBL/GenBank/DDBJ whole genome shotgun (WGS) entry which is preliminary data.</text>
</comment>
<dbReference type="Proteomes" id="UP001558613">
    <property type="component" value="Unassembled WGS sequence"/>
</dbReference>
<evidence type="ECO:0000259" key="2">
    <source>
        <dbReference type="Pfam" id="PF13843"/>
    </source>
</evidence>
<organism evidence="3 4">
    <name type="scientific">Cirrhinus molitorella</name>
    <name type="common">mud carp</name>
    <dbReference type="NCBI Taxonomy" id="172907"/>
    <lineage>
        <taxon>Eukaryota</taxon>
        <taxon>Metazoa</taxon>
        <taxon>Chordata</taxon>
        <taxon>Craniata</taxon>
        <taxon>Vertebrata</taxon>
        <taxon>Euteleostomi</taxon>
        <taxon>Actinopterygii</taxon>
        <taxon>Neopterygii</taxon>
        <taxon>Teleostei</taxon>
        <taxon>Ostariophysi</taxon>
        <taxon>Cypriniformes</taxon>
        <taxon>Cyprinidae</taxon>
        <taxon>Labeoninae</taxon>
        <taxon>Labeonini</taxon>
        <taxon>Cirrhinus</taxon>
    </lineage>
</organism>
<feature type="compositionally biased region" description="Low complexity" evidence="1">
    <location>
        <begin position="75"/>
        <end position="90"/>
    </location>
</feature>
<evidence type="ECO:0000313" key="3">
    <source>
        <dbReference type="EMBL" id="KAL1258240.1"/>
    </source>
</evidence>
<feature type="compositionally biased region" description="Basic and acidic residues" evidence="1">
    <location>
        <begin position="41"/>
        <end position="53"/>
    </location>
</feature>
<dbReference type="PANTHER" id="PTHR46599:SF3">
    <property type="entry name" value="PIGGYBAC TRANSPOSABLE ELEMENT-DERIVED PROTEIN 4"/>
    <property type="match status" value="1"/>
</dbReference>